<dbReference type="GO" id="GO:0016757">
    <property type="term" value="F:glycosyltransferase activity"/>
    <property type="evidence" value="ECO:0007669"/>
    <property type="project" value="UniProtKB-KW"/>
</dbReference>
<dbReference type="EC" id="2.4.-.-" evidence="2"/>
<organism evidence="2 3">
    <name type="scientific">Splendidivirga corallicola</name>
    <dbReference type="NCBI Taxonomy" id="3051826"/>
    <lineage>
        <taxon>Bacteria</taxon>
        <taxon>Pseudomonadati</taxon>
        <taxon>Bacteroidota</taxon>
        <taxon>Cytophagia</taxon>
        <taxon>Cytophagales</taxon>
        <taxon>Splendidivirgaceae</taxon>
        <taxon>Splendidivirga</taxon>
    </lineage>
</organism>
<keyword evidence="2" id="KW-0328">Glycosyltransferase</keyword>
<sequence length="269" mass="31554">MKDQPKISIVIPCYNHGQYLREAIESVETYPEKSSYEIIIVNDGSTDERTLEILKELENEGYDVLNQPNMGLADARNNGFKRAKADYILPLDSDNKIRPEYIEHGIAILDKYPDVGLVYGDAELFDQQNGIRKSGDFNVRKQFIWNAVDACAVVRKTAWEQVGGYDRNMPVMGYEDWNLLLDLIRHNWKLHYVNEVLYDYRVREGSMLDDADKKRAALLDYMNRKHITLFREEYIKMIKEIEVLQEFKTSVKPLFSQLISNIWRKLFNK</sequence>
<protein>
    <submittedName>
        <fullName evidence="2">Glycosyltransferase</fullName>
        <ecNumber evidence="2">2.4.-.-</ecNumber>
    </submittedName>
</protein>
<reference evidence="2" key="1">
    <citation type="submission" date="2023-06" db="EMBL/GenBank/DDBJ databases">
        <title>Genomic of Parafulvivirga corallium.</title>
        <authorList>
            <person name="Wang G."/>
        </authorList>
    </citation>
    <scope>NUCLEOTIDE SEQUENCE</scope>
    <source>
        <strain evidence="2">BMA10</strain>
    </source>
</reference>
<dbReference type="Proteomes" id="UP001172082">
    <property type="component" value="Unassembled WGS sequence"/>
</dbReference>
<evidence type="ECO:0000259" key="1">
    <source>
        <dbReference type="Pfam" id="PF00535"/>
    </source>
</evidence>
<keyword evidence="3" id="KW-1185">Reference proteome</keyword>
<dbReference type="Pfam" id="PF00535">
    <property type="entry name" value="Glycos_transf_2"/>
    <property type="match status" value="1"/>
</dbReference>
<dbReference type="EMBL" id="JAUJEA010000006">
    <property type="protein sequence ID" value="MDN5203113.1"/>
    <property type="molecule type" value="Genomic_DNA"/>
</dbReference>
<feature type="domain" description="Glycosyltransferase 2-like" evidence="1">
    <location>
        <begin position="8"/>
        <end position="119"/>
    </location>
</feature>
<comment type="caution">
    <text evidence="2">The sequence shown here is derived from an EMBL/GenBank/DDBJ whole genome shotgun (WGS) entry which is preliminary data.</text>
</comment>
<dbReference type="SUPFAM" id="SSF53448">
    <property type="entry name" value="Nucleotide-diphospho-sugar transferases"/>
    <property type="match status" value="1"/>
</dbReference>
<proteinExistence type="predicted"/>
<gene>
    <name evidence="2" type="ORF">QQ008_17115</name>
</gene>
<dbReference type="PANTHER" id="PTHR43685:SF2">
    <property type="entry name" value="GLYCOSYLTRANSFERASE 2-LIKE DOMAIN-CONTAINING PROTEIN"/>
    <property type="match status" value="1"/>
</dbReference>
<evidence type="ECO:0000313" key="3">
    <source>
        <dbReference type="Proteomes" id="UP001172082"/>
    </source>
</evidence>
<accession>A0ABT8KRR9</accession>
<evidence type="ECO:0000313" key="2">
    <source>
        <dbReference type="EMBL" id="MDN5203113.1"/>
    </source>
</evidence>
<keyword evidence="2" id="KW-0808">Transferase</keyword>
<dbReference type="RefSeq" id="WP_346753135.1">
    <property type="nucleotide sequence ID" value="NZ_JAUJEA010000006.1"/>
</dbReference>
<dbReference type="InterPro" id="IPR050834">
    <property type="entry name" value="Glycosyltransf_2"/>
</dbReference>
<dbReference type="InterPro" id="IPR029044">
    <property type="entry name" value="Nucleotide-diphossugar_trans"/>
</dbReference>
<dbReference type="PANTHER" id="PTHR43685">
    <property type="entry name" value="GLYCOSYLTRANSFERASE"/>
    <property type="match status" value="1"/>
</dbReference>
<dbReference type="Gene3D" id="3.90.550.10">
    <property type="entry name" value="Spore Coat Polysaccharide Biosynthesis Protein SpsA, Chain A"/>
    <property type="match status" value="1"/>
</dbReference>
<dbReference type="InterPro" id="IPR001173">
    <property type="entry name" value="Glyco_trans_2-like"/>
</dbReference>
<name>A0ABT8KRR9_9BACT</name>